<reference evidence="2" key="1">
    <citation type="journal article" date="2017" name="Science">
        <title>Giant viruses with an expanded complement of translation system components.</title>
        <authorList>
            <person name="Schulz F."/>
            <person name="Yutin N."/>
            <person name="Ivanova N.N."/>
            <person name="Ortega D.R."/>
            <person name="Lee T.K."/>
            <person name="Vierheilig J."/>
            <person name="Daims H."/>
            <person name="Horn M."/>
            <person name="Wagner M."/>
            <person name="Jensen G.J."/>
            <person name="Kyrpides N.C."/>
            <person name="Koonin E.V."/>
            <person name="Woyke T."/>
        </authorList>
    </citation>
    <scope>NUCLEOTIDE SEQUENCE</scope>
    <source>
        <strain evidence="2">ILV1</strain>
    </source>
</reference>
<name>A0A1V0SD13_9VIRU</name>
<feature type="domain" description="AB hydrolase-1" evidence="1">
    <location>
        <begin position="85"/>
        <end position="199"/>
    </location>
</feature>
<keyword evidence="2" id="KW-0378">Hydrolase</keyword>
<dbReference type="InterPro" id="IPR029058">
    <property type="entry name" value="AB_hydrolase_fold"/>
</dbReference>
<gene>
    <name evidence="2" type="ORF">Indivirus_1_236</name>
</gene>
<dbReference type="SUPFAM" id="SSF53474">
    <property type="entry name" value="alpha/beta-Hydrolases"/>
    <property type="match status" value="1"/>
</dbReference>
<dbReference type="Pfam" id="PF00561">
    <property type="entry name" value="Abhydrolase_1"/>
    <property type="match status" value="1"/>
</dbReference>
<protein>
    <submittedName>
        <fullName evidence="2">Alpha/beta hydrolase family protein</fullName>
    </submittedName>
</protein>
<evidence type="ECO:0000313" key="2">
    <source>
        <dbReference type="EMBL" id="ARF09613.1"/>
    </source>
</evidence>
<dbReference type="Gene3D" id="3.40.50.1820">
    <property type="entry name" value="alpha/beta hydrolase"/>
    <property type="match status" value="1"/>
</dbReference>
<dbReference type="EMBL" id="KY684085">
    <property type="protein sequence ID" value="ARF09613.1"/>
    <property type="molecule type" value="Genomic_DNA"/>
</dbReference>
<evidence type="ECO:0000259" key="1">
    <source>
        <dbReference type="Pfam" id="PF00561"/>
    </source>
</evidence>
<dbReference type="GO" id="GO:0016787">
    <property type="term" value="F:hydrolase activity"/>
    <property type="evidence" value="ECO:0007669"/>
    <property type="project" value="UniProtKB-KW"/>
</dbReference>
<sequence length="276" mass="31977">MLRIAILITASIIVTWNAVSLVQHSLTFNPRKKSLNYDYHIKQHERNLKNIIKSNVNLTEHFIQTETDQFINAIYFKNPNTDIFIIYAHGNYGTIENCMDFLYRFASYGSIIIFDYSGYGKSTGSPDSKTLCDNALYVWKHIVYTLKIKPENIVLYGFSLGGAVVSHLAYTLYHNPPKAVIVQSSFSSSQEMAKQMVPVPVYHIGKFFMDHIFNSEKYLKKINDKTKILIIHSEDDEIVPFYHSKLLKDDVIIIKGSHNEPKFTKEFWLRFIDCLK</sequence>
<dbReference type="PANTHER" id="PTHR12277">
    <property type="entry name" value="ALPHA/BETA HYDROLASE DOMAIN-CONTAINING PROTEIN"/>
    <property type="match status" value="1"/>
</dbReference>
<organism evidence="2">
    <name type="scientific">Indivirus ILV1</name>
    <dbReference type="NCBI Taxonomy" id="1977633"/>
    <lineage>
        <taxon>Viruses</taxon>
        <taxon>Varidnaviria</taxon>
        <taxon>Bamfordvirae</taxon>
        <taxon>Nucleocytoviricota</taxon>
        <taxon>Megaviricetes</taxon>
        <taxon>Imitervirales</taxon>
        <taxon>Mimiviridae</taxon>
        <taxon>Klosneuvirinae</taxon>
        <taxon>Indivirus</taxon>
    </lineage>
</organism>
<accession>A0A1V0SD13</accession>
<dbReference type="InterPro" id="IPR000073">
    <property type="entry name" value="AB_hydrolase_1"/>
</dbReference>
<proteinExistence type="predicted"/>
<dbReference type="PANTHER" id="PTHR12277:SF81">
    <property type="entry name" value="PROTEIN ABHD13"/>
    <property type="match status" value="1"/>
</dbReference>